<evidence type="ECO:0000256" key="3">
    <source>
        <dbReference type="SAM" id="Phobius"/>
    </source>
</evidence>
<keyword evidence="3" id="KW-0812">Transmembrane</keyword>
<dbReference type="RefSeq" id="WP_145110421.1">
    <property type="nucleotide sequence ID" value="NZ_CP036349.1"/>
</dbReference>
<dbReference type="KEGG" id="bmei:Spa11_16240"/>
<evidence type="ECO:0000256" key="2">
    <source>
        <dbReference type="SAM" id="MobiDB-lite"/>
    </source>
</evidence>
<proteinExistence type="predicted"/>
<evidence type="ECO:0000313" key="5">
    <source>
        <dbReference type="Proteomes" id="UP000316426"/>
    </source>
</evidence>
<gene>
    <name evidence="4" type="ORF">Spa11_16240</name>
</gene>
<sequence length="506" mass="53907">MPTDNATLTPARLVQLFQTHRTLLVAPAIAGAVLAALSTFVLPRDWKAVQGLVIRSDAAGYTEQRLGKFTDLSEMKTVQETLLELARSQSVVTAVLTEVLGQEPSRQDIADFRDKLRLTPPGGAEFGKTEVFYIGVLNPNRDLAIALVKALTRQLDLRLNELRDERAGSMVAEVERSVDIARQQLHLQAERLAAYEGGIGADLIELRHLTSPGGGQSELSQKVLAIDADRRRYAERRSQNEALLAELQEAKNDPKRLLATPDALLNSQPALRRLKNGLVDAQLAVARTAGTRTMDHPLVVSARHAQEAVQRELVLELPTAIAGVELELEVAERREAELASQIETLRARSASLASQRSQYAELVATVEGQTAVLEKSLKQLADAKAALAGANSSSLLAPIDSVDTGAHPVGAGRTTVTAAGGLAGLLLGATLVFVLYAPRPEPAPATVNRTAATSPAAAARPNPTSTTNGRVTPAAAPAPDPRTRREALPLTTVSTIVTPQVRSLGA</sequence>
<feature type="region of interest" description="Disordered" evidence="2">
    <location>
        <begin position="445"/>
        <end position="489"/>
    </location>
</feature>
<dbReference type="Proteomes" id="UP000316426">
    <property type="component" value="Chromosome"/>
</dbReference>
<feature type="compositionally biased region" description="Low complexity" evidence="2">
    <location>
        <begin position="448"/>
        <end position="477"/>
    </location>
</feature>
<evidence type="ECO:0000313" key="4">
    <source>
        <dbReference type="EMBL" id="QDV73428.1"/>
    </source>
</evidence>
<protein>
    <recommendedName>
        <fullName evidence="6">Chain length determinant protein</fullName>
    </recommendedName>
</protein>
<evidence type="ECO:0000256" key="1">
    <source>
        <dbReference type="SAM" id="Coils"/>
    </source>
</evidence>
<name>A0A518K6L5_9BACT</name>
<accession>A0A518K6L5</accession>
<organism evidence="4 5">
    <name type="scientific">Botrimarina mediterranea</name>
    <dbReference type="NCBI Taxonomy" id="2528022"/>
    <lineage>
        <taxon>Bacteria</taxon>
        <taxon>Pseudomonadati</taxon>
        <taxon>Planctomycetota</taxon>
        <taxon>Planctomycetia</taxon>
        <taxon>Pirellulales</taxon>
        <taxon>Lacipirellulaceae</taxon>
        <taxon>Botrimarina</taxon>
    </lineage>
</organism>
<dbReference type="PANTHER" id="PTHR32309">
    <property type="entry name" value="TYROSINE-PROTEIN KINASE"/>
    <property type="match status" value="1"/>
</dbReference>
<keyword evidence="5" id="KW-1185">Reference proteome</keyword>
<dbReference type="AlphaFoldDB" id="A0A518K6L5"/>
<keyword evidence="3" id="KW-0472">Membrane</keyword>
<reference evidence="4 5" key="1">
    <citation type="submission" date="2019-02" db="EMBL/GenBank/DDBJ databases">
        <title>Deep-cultivation of Planctomycetes and their phenomic and genomic characterization uncovers novel biology.</title>
        <authorList>
            <person name="Wiegand S."/>
            <person name="Jogler M."/>
            <person name="Boedeker C."/>
            <person name="Pinto D."/>
            <person name="Vollmers J."/>
            <person name="Rivas-Marin E."/>
            <person name="Kohn T."/>
            <person name="Peeters S.H."/>
            <person name="Heuer A."/>
            <person name="Rast P."/>
            <person name="Oberbeckmann S."/>
            <person name="Bunk B."/>
            <person name="Jeske O."/>
            <person name="Meyerdierks A."/>
            <person name="Storesund J.E."/>
            <person name="Kallscheuer N."/>
            <person name="Luecker S."/>
            <person name="Lage O.M."/>
            <person name="Pohl T."/>
            <person name="Merkel B.J."/>
            <person name="Hornburger P."/>
            <person name="Mueller R.-W."/>
            <person name="Bruemmer F."/>
            <person name="Labrenz M."/>
            <person name="Spormann A.M."/>
            <person name="Op den Camp H."/>
            <person name="Overmann J."/>
            <person name="Amann R."/>
            <person name="Jetten M.S.M."/>
            <person name="Mascher T."/>
            <person name="Medema M.H."/>
            <person name="Devos D.P."/>
            <person name="Kaster A.-K."/>
            <person name="Ovreas L."/>
            <person name="Rohde M."/>
            <person name="Galperin M.Y."/>
            <person name="Jogler C."/>
        </authorList>
    </citation>
    <scope>NUCLEOTIDE SEQUENCE [LARGE SCALE GENOMIC DNA]</scope>
    <source>
        <strain evidence="4 5">Spa11</strain>
    </source>
</reference>
<dbReference type="PANTHER" id="PTHR32309:SF31">
    <property type="entry name" value="CAPSULAR EXOPOLYSACCHARIDE FAMILY"/>
    <property type="match status" value="1"/>
</dbReference>
<keyword evidence="3" id="KW-1133">Transmembrane helix</keyword>
<dbReference type="InterPro" id="IPR050445">
    <property type="entry name" value="Bact_polysacc_biosynth/exp"/>
</dbReference>
<keyword evidence="1" id="KW-0175">Coiled coil</keyword>
<dbReference type="EMBL" id="CP036349">
    <property type="protein sequence ID" value="QDV73428.1"/>
    <property type="molecule type" value="Genomic_DNA"/>
</dbReference>
<feature type="coiled-coil region" evidence="1">
    <location>
        <begin position="321"/>
        <end position="348"/>
    </location>
</feature>
<feature type="transmembrane region" description="Helical" evidence="3">
    <location>
        <begin position="23"/>
        <end position="42"/>
    </location>
</feature>
<evidence type="ECO:0008006" key="6">
    <source>
        <dbReference type="Google" id="ProtNLM"/>
    </source>
</evidence>